<dbReference type="PROSITE" id="PS50017">
    <property type="entry name" value="DEATH_DOMAIN"/>
    <property type="match status" value="1"/>
</dbReference>
<dbReference type="GO" id="GO:0007165">
    <property type="term" value="P:signal transduction"/>
    <property type="evidence" value="ECO:0007669"/>
    <property type="project" value="InterPro"/>
</dbReference>
<dbReference type="InterPro" id="IPR000488">
    <property type="entry name" value="Death_dom"/>
</dbReference>
<sequence length="373" mass="43415">MEYLCEHLDETASVDTLQLEEFLREQRAAEINRLNYLSKKVDYLHTDLLYYRNIKSKMGAACYEVWKTIVKKVGGSPNCWRDVGHLLGVTQDDLNYIMNSLKDDPVDMVLKVFRQNEKATINKIVDAFIKLQRYDILLAIENPLCTMAEYFNKDDSGYQSDGKITGKKEIVTLKNLPNDLPAALNKNIVLQNNDPKRPKETLQPPVSKQEPAEKESPILFLTYAQDGLPTALNIQEYVSNWTEIPNVKVITLNNRREETYQNPEKFIREYFEKADYIVPIITTGYINEITSNNKNIPNTTENLDHKYVNFIYNLIVNNYIHATGCLNRKVRSVLPQNANVDLFSRMTMYPDLLPWTYETNFDEQFQEFLRKEP</sequence>
<feature type="region of interest" description="Disordered" evidence="1">
    <location>
        <begin position="190"/>
        <end position="213"/>
    </location>
</feature>
<dbReference type="RefSeq" id="XP_037868324.1">
    <property type="nucleotide sequence ID" value="XM_038012396.2"/>
</dbReference>
<dbReference type="Proteomes" id="UP000005204">
    <property type="component" value="Unassembled WGS sequence"/>
</dbReference>
<accession>A0A8R2LVS0</accession>
<reference evidence="3" key="2">
    <citation type="submission" date="2022-06" db="UniProtKB">
        <authorList>
            <consortium name="EnsemblMetazoa"/>
        </authorList>
    </citation>
    <scope>IDENTIFICATION</scope>
    <source>
        <strain evidence="3">p50T (Dazao)</strain>
    </source>
</reference>
<proteinExistence type="predicted"/>
<evidence type="ECO:0000313" key="3">
    <source>
        <dbReference type="EnsemblMetazoa" id="XP_037868325.1"/>
    </source>
</evidence>
<protein>
    <recommendedName>
        <fullName evidence="2">Death domain-containing protein</fullName>
    </recommendedName>
</protein>
<keyword evidence="4" id="KW-1185">Reference proteome</keyword>
<dbReference type="Pfam" id="PF00531">
    <property type="entry name" value="Death"/>
    <property type="match status" value="1"/>
</dbReference>
<dbReference type="GeneID" id="101741884"/>
<dbReference type="Gene3D" id="1.10.533.10">
    <property type="entry name" value="Death Domain, Fas"/>
    <property type="match status" value="1"/>
</dbReference>
<dbReference type="KEGG" id="bmor:101741884"/>
<dbReference type="CDD" id="cd01670">
    <property type="entry name" value="Death"/>
    <property type="match status" value="1"/>
</dbReference>
<dbReference type="EnsemblMetazoa" id="XM_038012396.1">
    <property type="protein sequence ID" value="XP_037868324.1"/>
    <property type="gene ID" value="LOC101741884"/>
</dbReference>
<dbReference type="SUPFAM" id="SSF47986">
    <property type="entry name" value="DEATH domain"/>
    <property type="match status" value="1"/>
</dbReference>
<reference evidence="4" key="1">
    <citation type="journal article" date="2008" name="Insect Biochem. Mol. Biol.">
        <title>The genome of a lepidopteran model insect, the silkworm Bombyx mori.</title>
        <authorList>
            <consortium name="International Silkworm Genome Consortium"/>
        </authorList>
    </citation>
    <scope>NUCLEOTIDE SEQUENCE [LARGE SCALE GENOMIC DNA]</scope>
    <source>
        <strain evidence="4">p50T</strain>
    </source>
</reference>
<dbReference type="AlphaFoldDB" id="A0A8R2LVS0"/>
<evidence type="ECO:0000256" key="1">
    <source>
        <dbReference type="SAM" id="MobiDB-lite"/>
    </source>
</evidence>
<feature type="domain" description="Death" evidence="2">
    <location>
        <begin position="80"/>
        <end position="144"/>
    </location>
</feature>
<dbReference type="RefSeq" id="XP_037868325.1">
    <property type="nucleotide sequence ID" value="XM_038012397.2"/>
</dbReference>
<dbReference type="InterPro" id="IPR011029">
    <property type="entry name" value="DEATH-like_dom_sf"/>
</dbReference>
<evidence type="ECO:0000313" key="4">
    <source>
        <dbReference type="Proteomes" id="UP000005204"/>
    </source>
</evidence>
<evidence type="ECO:0000259" key="2">
    <source>
        <dbReference type="PROSITE" id="PS50017"/>
    </source>
</evidence>
<dbReference type="EnsemblMetazoa" id="XM_038012397.1">
    <property type="protein sequence ID" value="XP_037868325.1"/>
    <property type="gene ID" value="LOC101741884"/>
</dbReference>
<name>A0A8R2LVS0_BOMMO</name>
<organism evidence="3 4">
    <name type="scientific">Bombyx mori</name>
    <name type="common">Silk moth</name>
    <dbReference type="NCBI Taxonomy" id="7091"/>
    <lineage>
        <taxon>Eukaryota</taxon>
        <taxon>Metazoa</taxon>
        <taxon>Ecdysozoa</taxon>
        <taxon>Arthropoda</taxon>
        <taxon>Hexapoda</taxon>
        <taxon>Insecta</taxon>
        <taxon>Pterygota</taxon>
        <taxon>Neoptera</taxon>
        <taxon>Endopterygota</taxon>
        <taxon>Lepidoptera</taxon>
        <taxon>Glossata</taxon>
        <taxon>Ditrysia</taxon>
        <taxon>Bombycoidea</taxon>
        <taxon>Bombycidae</taxon>
        <taxon>Bombycinae</taxon>
        <taxon>Bombyx</taxon>
    </lineage>
</organism>